<accession>U4LRY5</accession>
<dbReference type="EMBL" id="HF935415">
    <property type="protein sequence ID" value="CCX30061.1"/>
    <property type="molecule type" value="Genomic_DNA"/>
</dbReference>
<dbReference type="GO" id="GO:0003700">
    <property type="term" value="F:DNA-binding transcription factor activity"/>
    <property type="evidence" value="ECO:0007669"/>
    <property type="project" value="InterPro"/>
</dbReference>
<dbReference type="Gene3D" id="1.20.5.170">
    <property type="match status" value="1"/>
</dbReference>
<evidence type="ECO:0000256" key="1">
    <source>
        <dbReference type="SAM" id="MobiDB-lite"/>
    </source>
</evidence>
<feature type="region of interest" description="Disordered" evidence="1">
    <location>
        <begin position="326"/>
        <end position="447"/>
    </location>
</feature>
<feature type="compositionally biased region" description="Polar residues" evidence="1">
    <location>
        <begin position="372"/>
        <end position="390"/>
    </location>
</feature>
<dbReference type="AlphaFoldDB" id="U4LRY5"/>
<evidence type="ECO:0000313" key="4">
    <source>
        <dbReference type="Proteomes" id="UP000018144"/>
    </source>
</evidence>
<keyword evidence="4" id="KW-1185">Reference proteome</keyword>
<feature type="compositionally biased region" description="Polar residues" evidence="1">
    <location>
        <begin position="91"/>
        <end position="100"/>
    </location>
</feature>
<feature type="domain" description="BZIP" evidence="2">
    <location>
        <begin position="269"/>
        <end position="283"/>
    </location>
</feature>
<sequence>MSSINKSNTRYSTSPHESHAVPVYQQPQYSYTSETTSPTTAQASVNASFTSSTPPTRTRDRALDVSTILNPSPRPTRPRVAPYDATRRPSLVQSPTSPANAASYHAGVSMRRAPSTPSLTSPGPIRGTAQPRRSLPVITSDPFPRITSPGPQKASPLRVLNTPPPSTLPPPHSPPQQYTYGTQYGTSQSSASVSPSGYNSSLGPSAFSSTAPQGNFSSGRQSLGGALMEQMGGSSGQSPLGMAMSVPGGHGYFSIPIDTESGGRVKSEKRRKNAEASNRFRRRKKERELQTTARVTELEQKVKKAEEETNYHRQKHEYYRQILVRAHQDGGRLPPLPPEILRMDDMQSTYGNEERDRRREVAPSGQEGGMGFSSSGDARMTTQSPRTANFSGLVGPYHHHQRAHQQQIQQQQPHHHQLPPPHLPPPTYHQQDQPPRSGLSHGRGRSA</sequence>
<evidence type="ECO:0000313" key="3">
    <source>
        <dbReference type="EMBL" id="CCX30061.1"/>
    </source>
</evidence>
<dbReference type="Proteomes" id="UP000018144">
    <property type="component" value="Unassembled WGS sequence"/>
</dbReference>
<gene>
    <name evidence="3" type="ORF">PCON_08053</name>
</gene>
<feature type="compositionally biased region" description="Polar residues" evidence="1">
    <location>
        <begin position="1"/>
        <end position="15"/>
    </location>
</feature>
<reference evidence="3 4" key="1">
    <citation type="journal article" date="2013" name="PLoS Genet.">
        <title>The genome and development-dependent transcriptomes of Pyronema confluens: a window into fungal evolution.</title>
        <authorList>
            <person name="Traeger S."/>
            <person name="Altegoer F."/>
            <person name="Freitag M."/>
            <person name="Gabaldon T."/>
            <person name="Kempken F."/>
            <person name="Kumar A."/>
            <person name="Marcet-Houben M."/>
            <person name="Poggeler S."/>
            <person name="Stajich J.E."/>
            <person name="Nowrousian M."/>
        </authorList>
    </citation>
    <scope>NUCLEOTIDE SEQUENCE [LARGE SCALE GENOMIC DNA]</scope>
    <source>
        <strain evidence="4">CBS 100304</strain>
        <tissue evidence="3">Vegetative mycelium</tissue>
    </source>
</reference>
<dbReference type="InterPro" id="IPR004827">
    <property type="entry name" value="bZIP"/>
</dbReference>
<protein>
    <recommendedName>
        <fullName evidence="2">BZIP domain-containing protein</fullName>
    </recommendedName>
</protein>
<dbReference type="OrthoDB" id="2247093at2759"/>
<feature type="compositionally biased region" description="Low complexity" evidence="1">
    <location>
        <begin position="25"/>
        <end position="56"/>
    </location>
</feature>
<dbReference type="OMA" id="HYAHISH"/>
<feature type="compositionally biased region" description="Pro residues" evidence="1">
    <location>
        <begin position="162"/>
        <end position="174"/>
    </location>
</feature>
<organism evidence="3 4">
    <name type="scientific">Pyronema omphalodes (strain CBS 100304)</name>
    <name type="common">Pyronema confluens</name>
    <dbReference type="NCBI Taxonomy" id="1076935"/>
    <lineage>
        <taxon>Eukaryota</taxon>
        <taxon>Fungi</taxon>
        <taxon>Dikarya</taxon>
        <taxon>Ascomycota</taxon>
        <taxon>Pezizomycotina</taxon>
        <taxon>Pezizomycetes</taxon>
        <taxon>Pezizales</taxon>
        <taxon>Pyronemataceae</taxon>
        <taxon>Pyronema</taxon>
    </lineage>
</organism>
<proteinExistence type="predicted"/>
<feature type="compositionally biased region" description="Polar residues" evidence="1">
    <location>
        <begin position="176"/>
        <end position="221"/>
    </location>
</feature>
<name>U4LRY5_PYROM</name>
<evidence type="ECO:0000259" key="2">
    <source>
        <dbReference type="PROSITE" id="PS00036"/>
    </source>
</evidence>
<feature type="compositionally biased region" description="Pro residues" evidence="1">
    <location>
        <begin position="418"/>
        <end position="427"/>
    </location>
</feature>
<feature type="compositionally biased region" description="Basic and acidic residues" evidence="1">
    <location>
        <begin position="352"/>
        <end position="361"/>
    </location>
</feature>
<feature type="region of interest" description="Disordered" evidence="1">
    <location>
        <begin position="1"/>
        <end position="295"/>
    </location>
</feature>
<dbReference type="eggNOG" id="ENOG502S3WG">
    <property type="taxonomic scope" value="Eukaryota"/>
</dbReference>
<dbReference type="PROSITE" id="PS00036">
    <property type="entry name" value="BZIP_BASIC"/>
    <property type="match status" value="1"/>
</dbReference>